<dbReference type="OrthoDB" id="21513at2759"/>
<keyword evidence="3" id="KW-1185">Reference proteome</keyword>
<feature type="compositionally biased region" description="Polar residues" evidence="1">
    <location>
        <begin position="267"/>
        <end position="281"/>
    </location>
</feature>
<dbReference type="Pfam" id="PF06881">
    <property type="entry name" value="Elongin_A"/>
    <property type="match status" value="1"/>
</dbReference>
<feature type="region of interest" description="Disordered" evidence="1">
    <location>
        <begin position="267"/>
        <end position="288"/>
    </location>
</feature>
<dbReference type="PANTHER" id="PTHR47543">
    <property type="entry name" value="OS08G0169600 PROTEIN"/>
    <property type="match status" value="1"/>
</dbReference>
<evidence type="ECO:0008006" key="4">
    <source>
        <dbReference type="Google" id="ProtNLM"/>
    </source>
</evidence>
<dbReference type="AlphaFoldDB" id="A0A1E5VID5"/>
<dbReference type="PANTHER" id="PTHR47543:SF2">
    <property type="entry name" value="RNA POLYMERASE II TRANSCRIPTION FACTOR SIII SUBUNIT A"/>
    <property type="match status" value="1"/>
</dbReference>
<dbReference type="EMBL" id="LWDX02038693">
    <property type="protein sequence ID" value="OEL24881.1"/>
    <property type="molecule type" value="Genomic_DNA"/>
</dbReference>
<name>A0A1E5VID5_9POAL</name>
<proteinExistence type="predicted"/>
<dbReference type="Gene3D" id="6.10.250.3180">
    <property type="match status" value="1"/>
</dbReference>
<reference evidence="2 3" key="1">
    <citation type="submission" date="2016-09" db="EMBL/GenBank/DDBJ databases">
        <title>The draft genome of Dichanthelium oligosanthes: A C3 panicoid grass species.</title>
        <authorList>
            <person name="Studer A.J."/>
            <person name="Schnable J.C."/>
            <person name="Brutnell T.P."/>
        </authorList>
    </citation>
    <scope>NUCLEOTIDE SEQUENCE [LARGE SCALE GENOMIC DNA]</scope>
    <source>
        <strain evidence="3">cv. Kellogg 1175</strain>
        <tissue evidence="2">Leaf</tissue>
    </source>
</reference>
<organism evidence="2 3">
    <name type="scientific">Dichanthelium oligosanthes</name>
    <dbReference type="NCBI Taxonomy" id="888268"/>
    <lineage>
        <taxon>Eukaryota</taxon>
        <taxon>Viridiplantae</taxon>
        <taxon>Streptophyta</taxon>
        <taxon>Embryophyta</taxon>
        <taxon>Tracheophyta</taxon>
        <taxon>Spermatophyta</taxon>
        <taxon>Magnoliopsida</taxon>
        <taxon>Liliopsida</taxon>
        <taxon>Poales</taxon>
        <taxon>Poaceae</taxon>
        <taxon>PACMAD clade</taxon>
        <taxon>Panicoideae</taxon>
        <taxon>Panicodae</taxon>
        <taxon>Paniceae</taxon>
        <taxon>Dichantheliinae</taxon>
        <taxon>Dichanthelium</taxon>
    </lineage>
</organism>
<feature type="non-terminal residue" evidence="2">
    <location>
        <position position="1"/>
    </location>
</feature>
<dbReference type="STRING" id="888268.A0A1E5VID5"/>
<feature type="region of interest" description="Disordered" evidence="1">
    <location>
        <begin position="211"/>
        <end position="239"/>
    </location>
</feature>
<sequence length="315" mass="35834">LVRQVGPRPAPPHPHLRTARRADHTSRQPTTPTNSCFFLLAPSSSLPNILLLLGLERRGGRASGLGIDLFPRGERMEFGKKKPRSLVDLCVQKAIDNLRYLGNVDGIEMRLLKRILPHCTLGQLTRIESRTEMDLSPVTDPLWRRFYQREFGEEHANQVIKRMKGMPETAHYTWKDLFKAKTERQKEVEDRMLERITKKFQAEKAEKLSKQTKLCTKVPPSSKRSFFGGGGPSSLSNSSYKSPILKKARLEVNSHARLQSTIQKNNFSRSSQPIKTASFSGQPMRKTTIHRPNSTITITKPIGSNRQIQNSRPKF</sequence>
<dbReference type="Proteomes" id="UP000095767">
    <property type="component" value="Unassembled WGS sequence"/>
</dbReference>
<comment type="caution">
    <text evidence="2">The sequence shown here is derived from an EMBL/GenBank/DDBJ whole genome shotgun (WGS) entry which is preliminary data.</text>
</comment>
<dbReference type="GO" id="GO:0006368">
    <property type="term" value="P:transcription elongation by RNA polymerase II"/>
    <property type="evidence" value="ECO:0007669"/>
    <property type="project" value="InterPro"/>
</dbReference>
<feature type="region of interest" description="Disordered" evidence="1">
    <location>
        <begin position="1"/>
        <end position="30"/>
    </location>
</feature>
<gene>
    <name evidence="2" type="ORF">BAE44_0014099</name>
</gene>
<protein>
    <recommendedName>
        <fullName evidence="4">Elongin-A</fullName>
    </recommendedName>
</protein>
<accession>A0A1E5VID5</accession>
<dbReference type="InterPro" id="IPR010684">
    <property type="entry name" value="RNA_pol_II_trans_fac_SIII_A"/>
</dbReference>
<evidence type="ECO:0000313" key="2">
    <source>
        <dbReference type="EMBL" id="OEL24881.1"/>
    </source>
</evidence>
<evidence type="ECO:0000256" key="1">
    <source>
        <dbReference type="SAM" id="MobiDB-lite"/>
    </source>
</evidence>
<evidence type="ECO:0000313" key="3">
    <source>
        <dbReference type="Proteomes" id="UP000095767"/>
    </source>
</evidence>
<dbReference type="GO" id="GO:0070449">
    <property type="term" value="C:elongin complex"/>
    <property type="evidence" value="ECO:0007669"/>
    <property type="project" value="InterPro"/>
</dbReference>